<evidence type="ECO:0000313" key="1">
    <source>
        <dbReference type="EMBL" id="GAI78909.1"/>
    </source>
</evidence>
<name>X1TFU4_9ZZZZ</name>
<reference evidence="1" key="1">
    <citation type="journal article" date="2014" name="Front. Microbiol.">
        <title>High frequency of phylogenetically diverse reductive dehalogenase-homologous genes in deep subseafloor sedimentary metagenomes.</title>
        <authorList>
            <person name="Kawai M."/>
            <person name="Futagami T."/>
            <person name="Toyoda A."/>
            <person name="Takaki Y."/>
            <person name="Nishi S."/>
            <person name="Hori S."/>
            <person name="Arai W."/>
            <person name="Tsubouchi T."/>
            <person name="Morono Y."/>
            <person name="Uchiyama I."/>
            <person name="Ito T."/>
            <person name="Fujiyama A."/>
            <person name="Inagaki F."/>
            <person name="Takami H."/>
        </authorList>
    </citation>
    <scope>NUCLEOTIDE SEQUENCE</scope>
    <source>
        <strain evidence="1">Expedition CK06-06</strain>
    </source>
</reference>
<organism evidence="1">
    <name type="scientific">marine sediment metagenome</name>
    <dbReference type="NCBI Taxonomy" id="412755"/>
    <lineage>
        <taxon>unclassified sequences</taxon>
        <taxon>metagenomes</taxon>
        <taxon>ecological metagenomes</taxon>
    </lineage>
</organism>
<protein>
    <submittedName>
        <fullName evidence="1">Uncharacterized protein</fullName>
    </submittedName>
</protein>
<accession>X1TFU4</accession>
<comment type="caution">
    <text evidence="1">The sequence shown here is derived from an EMBL/GenBank/DDBJ whole genome shotgun (WGS) entry which is preliminary data.</text>
</comment>
<gene>
    <name evidence="1" type="ORF">S12H4_16506</name>
</gene>
<proteinExistence type="predicted"/>
<sequence>MVTVKGLQQRIVKALETGQDPAPLLKELAELRTKNATEAEGETTEVESSCRVCQHRERGAIDKALQEGRSLRDIETEFNVSRSTLSRHKNHCLNLRAIRLVEDSEG</sequence>
<dbReference type="AlphaFoldDB" id="X1TFU4"/>
<dbReference type="EMBL" id="BARW01007987">
    <property type="protein sequence ID" value="GAI78909.1"/>
    <property type="molecule type" value="Genomic_DNA"/>
</dbReference>